<dbReference type="Proteomes" id="UP001295444">
    <property type="component" value="Chromosome 07"/>
</dbReference>
<gene>
    <name evidence="1" type="ORF">PECUL_23A032047</name>
</gene>
<reference evidence="1" key="1">
    <citation type="submission" date="2022-03" db="EMBL/GenBank/DDBJ databases">
        <authorList>
            <person name="Alioto T."/>
            <person name="Alioto T."/>
            <person name="Gomez Garrido J."/>
        </authorList>
    </citation>
    <scope>NUCLEOTIDE SEQUENCE</scope>
</reference>
<name>A0AAD1WFF8_PELCU</name>
<keyword evidence="2" id="KW-1185">Reference proteome</keyword>
<organism evidence="1 2">
    <name type="scientific">Pelobates cultripes</name>
    <name type="common">Western spadefoot toad</name>
    <dbReference type="NCBI Taxonomy" id="61616"/>
    <lineage>
        <taxon>Eukaryota</taxon>
        <taxon>Metazoa</taxon>
        <taxon>Chordata</taxon>
        <taxon>Craniata</taxon>
        <taxon>Vertebrata</taxon>
        <taxon>Euteleostomi</taxon>
        <taxon>Amphibia</taxon>
        <taxon>Batrachia</taxon>
        <taxon>Anura</taxon>
        <taxon>Pelobatoidea</taxon>
        <taxon>Pelobatidae</taxon>
        <taxon>Pelobates</taxon>
    </lineage>
</organism>
<dbReference type="EMBL" id="OW240918">
    <property type="protein sequence ID" value="CAH2307144.1"/>
    <property type="molecule type" value="Genomic_DNA"/>
</dbReference>
<evidence type="ECO:0000313" key="2">
    <source>
        <dbReference type="Proteomes" id="UP001295444"/>
    </source>
</evidence>
<protein>
    <submittedName>
        <fullName evidence="1">Uncharacterized protein</fullName>
    </submittedName>
</protein>
<sequence length="246" mass="27718">MTFHALTTMDDSNSIARSGNVGDSRRPSLYENVPAAQHLCVQRVKDFVPKREFSADCLSAFGTSLQKILPPTLTGNPLQKDFPLPDSFSQPSLVNKSLLAKSDLCYGSCLKDIVEGFLPGHSGWAQIGRFGGVNFTSGKLGTWSVTGTNNIWFSWWWLVWFENLEHLELEMTKDVRTPLEQDGFWQLAYWFLTIPSFAILFDHVKTFISGLGQLTVMLYVVYKTLSTTMGKVRASYQNIEQDCCLH</sequence>
<dbReference type="AlphaFoldDB" id="A0AAD1WFF8"/>
<accession>A0AAD1WFF8</accession>
<evidence type="ECO:0000313" key="1">
    <source>
        <dbReference type="EMBL" id="CAH2307144.1"/>
    </source>
</evidence>
<proteinExistence type="predicted"/>